<comment type="caution">
    <text evidence="2">The sequence shown here is derived from an EMBL/GenBank/DDBJ whole genome shotgun (WGS) entry which is preliminary data.</text>
</comment>
<dbReference type="InterPro" id="IPR001296">
    <property type="entry name" value="Glyco_trans_1"/>
</dbReference>
<name>A0A512BET3_9BACT</name>
<dbReference type="PANTHER" id="PTHR12526">
    <property type="entry name" value="GLYCOSYLTRANSFERASE"/>
    <property type="match status" value="1"/>
</dbReference>
<dbReference type="RefSeq" id="WP_147204570.1">
    <property type="nucleotide sequence ID" value="NZ_BJYT01000011.1"/>
</dbReference>
<dbReference type="EMBL" id="BJYT01000011">
    <property type="protein sequence ID" value="GEO10454.1"/>
    <property type="molecule type" value="Genomic_DNA"/>
</dbReference>
<proteinExistence type="predicted"/>
<dbReference type="Gene3D" id="3.40.50.2000">
    <property type="entry name" value="Glycogen Phosphorylase B"/>
    <property type="match status" value="2"/>
</dbReference>
<dbReference type="Pfam" id="PF00534">
    <property type="entry name" value="Glycos_transf_1"/>
    <property type="match status" value="1"/>
</dbReference>
<organism evidence="2 3">
    <name type="scientific">Segetibacter aerophilus</name>
    <dbReference type="NCBI Taxonomy" id="670293"/>
    <lineage>
        <taxon>Bacteria</taxon>
        <taxon>Pseudomonadati</taxon>
        <taxon>Bacteroidota</taxon>
        <taxon>Chitinophagia</taxon>
        <taxon>Chitinophagales</taxon>
        <taxon>Chitinophagaceae</taxon>
        <taxon>Segetibacter</taxon>
    </lineage>
</organism>
<dbReference type="Proteomes" id="UP000321513">
    <property type="component" value="Unassembled WGS sequence"/>
</dbReference>
<feature type="domain" description="Glycosyl transferase family 1" evidence="1">
    <location>
        <begin position="239"/>
        <end position="390"/>
    </location>
</feature>
<keyword evidence="3" id="KW-1185">Reference proteome</keyword>
<dbReference type="SUPFAM" id="SSF53756">
    <property type="entry name" value="UDP-Glycosyltransferase/glycogen phosphorylase"/>
    <property type="match status" value="1"/>
</dbReference>
<reference evidence="2 3" key="1">
    <citation type="submission" date="2019-07" db="EMBL/GenBank/DDBJ databases">
        <title>Whole genome shotgun sequence of Segetibacter aerophilus NBRC 106135.</title>
        <authorList>
            <person name="Hosoyama A."/>
            <person name="Uohara A."/>
            <person name="Ohji S."/>
            <person name="Ichikawa N."/>
        </authorList>
    </citation>
    <scope>NUCLEOTIDE SEQUENCE [LARGE SCALE GENOMIC DNA]</scope>
    <source>
        <strain evidence="2 3">NBRC 106135</strain>
    </source>
</reference>
<protein>
    <recommendedName>
        <fullName evidence="1">Glycosyl transferase family 1 domain-containing protein</fullName>
    </recommendedName>
</protein>
<evidence type="ECO:0000259" key="1">
    <source>
        <dbReference type="Pfam" id="PF00534"/>
    </source>
</evidence>
<evidence type="ECO:0000313" key="3">
    <source>
        <dbReference type="Proteomes" id="UP000321513"/>
    </source>
</evidence>
<dbReference type="CDD" id="cd03801">
    <property type="entry name" value="GT4_PimA-like"/>
    <property type="match status" value="1"/>
</dbReference>
<accession>A0A512BET3</accession>
<dbReference type="PANTHER" id="PTHR12526:SF638">
    <property type="entry name" value="SPORE COAT PROTEIN SA"/>
    <property type="match status" value="1"/>
</dbReference>
<gene>
    <name evidence="2" type="ORF">SAE01_29500</name>
</gene>
<dbReference type="GO" id="GO:0016757">
    <property type="term" value="F:glycosyltransferase activity"/>
    <property type="evidence" value="ECO:0007669"/>
    <property type="project" value="InterPro"/>
</dbReference>
<sequence>MKVVFGHPTGNANVKAAAKGLMEANLLARFYTSIATFPGDVLDNLASVKALSELRRRAFDPALKSVTKAFPGRELGRLISGKLGFKNLVKHEQGFFSIDEVYKRFDKKVAAQLKMLSKKGTRAVYAYEDAAAYSFAEGKRLDMKCFYDLPIGYWRAARHLLAVEQERWPKWTSTLTGLADSDKKLVRKDYELSQADTIFVASQFTAKTLEQFPGVLCPIKVIPYGFPTVTAKRSYRNLSSGKALKLLFVGGLSQRKGIADLFAAVEALGAHVELTVVGQKINEDCLVLNEALLKHTWIPSLPHKDILDIMKQHDVLIFPSLFEGFGLVITEAMSQGTPVITTNRTAGPDLIENNGNGWLIDAGNTFQLQQAIEKLLYNPGVIAENGKAAMETARKRPWEVYGRELVEAVKNS</sequence>
<evidence type="ECO:0000313" key="2">
    <source>
        <dbReference type="EMBL" id="GEO10454.1"/>
    </source>
</evidence>
<dbReference type="OrthoDB" id="596635at2"/>
<dbReference type="AlphaFoldDB" id="A0A512BET3"/>